<keyword evidence="3 6" id="KW-0694">RNA-binding</keyword>
<evidence type="ECO:0000256" key="5">
    <source>
        <dbReference type="ARBA" id="ARBA00023163"/>
    </source>
</evidence>
<proteinExistence type="inferred from homology"/>
<dbReference type="SUPFAM" id="SSF48013">
    <property type="entry name" value="NusB-like"/>
    <property type="match status" value="1"/>
</dbReference>
<dbReference type="Gene3D" id="1.10.940.10">
    <property type="entry name" value="NusB-like"/>
    <property type="match status" value="1"/>
</dbReference>
<dbReference type="EMBL" id="FQXR01000007">
    <property type="protein sequence ID" value="SHI01649.1"/>
    <property type="molecule type" value="Genomic_DNA"/>
</dbReference>
<dbReference type="Pfam" id="PF01029">
    <property type="entry name" value="NusB"/>
    <property type="match status" value="1"/>
</dbReference>
<dbReference type="RefSeq" id="WP_072744445.1">
    <property type="nucleotide sequence ID" value="NZ_FQXR01000007.1"/>
</dbReference>
<dbReference type="Proteomes" id="UP000184389">
    <property type="component" value="Unassembled WGS sequence"/>
</dbReference>
<dbReference type="InterPro" id="IPR035926">
    <property type="entry name" value="NusB-like_sf"/>
</dbReference>
<evidence type="ECO:0000256" key="6">
    <source>
        <dbReference type="HAMAP-Rule" id="MF_00073"/>
    </source>
</evidence>
<evidence type="ECO:0000256" key="1">
    <source>
        <dbReference type="ARBA" id="ARBA00005952"/>
    </source>
</evidence>
<dbReference type="InterPro" id="IPR006027">
    <property type="entry name" value="NusB_RsmB_TIM44"/>
</dbReference>
<evidence type="ECO:0000313" key="9">
    <source>
        <dbReference type="Proteomes" id="UP000184389"/>
    </source>
</evidence>
<keyword evidence="9" id="KW-1185">Reference proteome</keyword>
<dbReference type="GO" id="GO:0006353">
    <property type="term" value="P:DNA-templated transcription termination"/>
    <property type="evidence" value="ECO:0007669"/>
    <property type="project" value="UniProtKB-UniRule"/>
</dbReference>
<comment type="function">
    <text evidence="6">Involved in transcription antitermination. Required for transcription of ribosomal RNA (rRNA) genes. Binds specifically to the boxA antiterminator sequence of the ribosomal RNA (rrn) operons.</text>
</comment>
<keyword evidence="4 6" id="KW-0805">Transcription regulation</keyword>
<dbReference type="PANTHER" id="PTHR11078">
    <property type="entry name" value="N UTILIZATION SUBSTANCE PROTEIN B-RELATED"/>
    <property type="match status" value="1"/>
</dbReference>
<evidence type="ECO:0000259" key="7">
    <source>
        <dbReference type="Pfam" id="PF01029"/>
    </source>
</evidence>
<comment type="similarity">
    <text evidence="1 6">Belongs to the NusB family.</text>
</comment>
<reference evidence="8 9" key="1">
    <citation type="submission" date="2016-11" db="EMBL/GenBank/DDBJ databases">
        <authorList>
            <person name="Jaros S."/>
            <person name="Januszkiewicz K."/>
            <person name="Wedrychowicz H."/>
        </authorList>
    </citation>
    <scope>NUCLEOTIDE SEQUENCE [LARGE SCALE GENOMIC DNA]</scope>
    <source>
        <strain evidence="8 9">DSM 13106</strain>
    </source>
</reference>
<organism evidence="8 9">
    <name type="scientific">Sporanaerobacter acetigenes DSM 13106</name>
    <dbReference type="NCBI Taxonomy" id="1123281"/>
    <lineage>
        <taxon>Bacteria</taxon>
        <taxon>Bacillati</taxon>
        <taxon>Bacillota</taxon>
        <taxon>Tissierellia</taxon>
        <taxon>Tissierellales</taxon>
        <taxon>Sporanaerobacteraceae</taxon>
        <taxon>Sporanaerobacter</taxon>
    </lineage>
</organism>
<dbReference type="AlphaFoldDB" id="A0A1M5XPH7"/>
<keyword evidence="5 6" id="KW-0804">Transcription</keyword>
<gene>
    <name evidence="6" type="primary">nusB</name>
    <name evidence="8" type="ORF">SAMN02745180_01783</name>
</gene>
<dbReference type="PANTHER" id="PTHR11078:SF3">
    <property type="entry name" value="ANTITERMINATION NUSB DOMAIN-CONTAINING PROTEIN"/>
    <property type="match status" value="1"/>
</dbReference>
<dbReference type="OrthoDB" id="9811381at2"/>
<accession>A0A1M5XPH7</accession>
<evidence type="ECO:0000256" key="3">
    <source>
        <dbReference type="ARBA" id="ARBA00022884"/>
    </source>
</evidence>
<feature type="domain" description="NusB/RsmB/TIM44" evidence="7">
    <location>
        <begin position="6"/>
        <end position="130"/>
    </location>
</feature>
<dbReference type="GO" id="GO:0003723">
    <property type="term" value="F:RNA binding"/>
    <property type="evidence" value="ECO:0007669"/>
    <property type="project" value="UniProtKB-UniRule"/>
</dbReference>
<evidence type="ECO:0000256" key="2">
    <source>
        <dbReference type="ARBA" id="ARBA00022814"/>
    </source>
</evidence>
<dbReference type="STRING" id="1123281.SAMN02745180_01783"/>
<dbReference type="NCBIfam" id="TIGR01951">
    <property type="entry name" value="nusB"/>
    <property type="match status" value="1"/>
</dbReference>
<dbReference type="GO" id="GO:0005829">
    <property type="term" value="C:cytosol"/>
    <property type="evidence" value="ECO:0007669"/>
    <property type="project" value="TreeGrafter"/>
</dbReference>
<dbReference type="InterPro" id="IPR011605">
    <property type="entry name" value="NusB_fam"/>
</dbReference>
<sequence>MSRKVAREETMKILFQMEINKDYSDDSMNTYIVEHEFTDDETQYINHAVGTITNNLGKIDAIIGKHIKGWKIYRLAKVDLSVLRIAIYELKFREDIPIEVCINEAIEICKKYSTEESAKFVNGVLGSFVRTEMSNDE</sequence>
<keyword evidence="2 6" id="KW-0889">Transcription antitermination</keyword>
<evidence type="ECO:0000256" key="4">
    <source>
        <dbReference type="ARBA" id="ARBA00023015"/>
    </source>
</evidence>
<name>A0A1M5XPH7_9FIRM</name>
<evidence type="ECO:0000313" key="8">
    <source>
        <dbReference type="EMBL" id="SHI01649.1"/>
    </source>
</evidence>
<dbReference type="GO" id="GO:0031564">
    <property type="term" value="P:transcription antitermination"/>
    <property type="evidence" value="ECO:0007669"/>
    <property type="project" value="UniProtKB-KW"/>
</dbReference>
<dbReference type="HAMAP" id="MF_00073">
    <property type="entry name" value="NusB"/>
    <property type="match status" value="1"/>
</dbReference>
<protein>
    <recommendedName>
        <fullName evidence="6">Transcription antitermination protein NusB</fullName>
    </recommendedName>
    <alternativeName>
        <fullName evidence="6">Antitermination factor NusB</fullName>
    </alternativeName>
</protein>